<dbReference type="Pfam" id="PF08239">
    <property type="entry name" value="SH3_3"/>
    <property type="match status" value="1"/>
</dbReference>
<dbReference type="RefSeq" id="WP_249301209.1">
    <property type="nucleotide sequence ID" value="NZ_CP060634.1"/>
</dbReference>
<feature type="transmembrane region" description="Helical" evidence="5">
    <location>
        <begin position="47"/>
        <end position="67"/>
    </location>
</feature>
<dbReference type="InterPro" id="IPR017853">
    <property type="entry name" value="GH"/>
</dbReference>
<evidence type="ECO:0000256" key="4">
    <source>
        <dbReference type="SAM" id="MobiDB-lite"/>
    </source>
</evidence>
<gene>
    <name evidence="7" type="ORF">H9Q78_09295</name>
</gene>
<dbReference type="Gene3D" id="2.30.30.40">
    <property type="entry name" value="SH3 Domains"/>
    <property type="match status" value="1"/>
</dbReference>
<keyword evidence="5" id="KW-1133">Transmembrane helix</keyword>
<dbReference type="EMBL" id="CP060634">
    <property type="protein sequence ID" value="QNM04658.1"/>
    <property type="molecule type" value="Genomic_DNA"/>
</dbReference>
<dbReference type="PROSITE" id="PS01095">
    <property type="entry name" value="GH18_1"/>
    <property type="match status" value="1"/>
</dbReference>
<keyword evidence="8" id="KW-1185">Reference proteome</keyword>
<reference evidence="7 8" key="1">
    <citation type="submission" date="2020-08" db="EMBL/GenBank/DDBJ databases">
        <authorList>
            <person name="Liu C."/>
            <person name="Sun Q."/>
        </authorList>
    </citation>
    <scope>NUCLEOTIDE SEQUENCE [LARGE SCALE GENOMIC DNA]</scope>
    <source>
        <strain evidence="7 8">NSJ-38</strain>
    </source>
</reference>
<dbReference type="Gene3D" id="3.20.20.80">
    <property type="entry name" value="Glycosidases"/>
    <property type="match status" value="1"/>
</dbReference>
<dbReference type="InterPro" id="IPR001579">
    <property type="entry name" value="Glyco_hydro_18_chit_AS"/>
</dbReference>
<evidence type="ECO:0000256" key="3">
    <source>
        <dbReference type="RuleBase" id="RU000489"/>
    </source>
</evidence>
<dbReference type="Proteomes" id="UP000515823">
    <property type="component" value="Chromosome"/>
</dbReference>
<dbReference type="PANTHER" id="PTHR46066">
    <property type="entry name" value="CHITINASE DOMAIN-CONTAINING PROTEIN 1 FAMILY MEMBER"/>
    <property type="match status" value="1"/>
</dbReference>
<keyword evidence="1 3" id="KW-0378">Hydrolase</keyword>
<accession>A0A7G9G1H6</accession>
<dbReference type="Pfam" id="PF00704">
    <property type="entry name" value="Glyco_hydro_18"/>
    <property type="match status" value="1"/>
</dbReference>
<dbReference type="InterPro" id="IPR003646">
    <property type="entry name" value="SH3-like_bac-type"/>
</dbReference>
<keyword evidence="2 3" id="KW-0326">Glycosidase</keyword>
<dbReference type="InterPro" id="IPR029070">
    <property type="entry name" value="Chitinase_insertion_sf"/>
</dbReference>
<evidence type="ECO:0000256" key="2">
    <source>
        <dbReference type="ARBA" id="ARBA00023295"/>
    </source>
</evidence>
<dbReference type="InterPro" id="IPR011583">
    <property type="entry name" value="Chitinase_II/V-like_cat"/>
</dbReference>
<dbReference type="SMART" id="SM00636">
    <property type="entry name" value="Glyco_18"/>
    <property type="match status" value="1"/>
</dbReference>
<dbReference type="Gene3D" id="3.10.50.10">
    <property type="match status" value="1"/>
</dbReference>
<dbReference type="GO" id="GO:0008061">
    <property type="term" value="F:chitin binding"/>
    <property type="evidence" value="ECO:0007669"/>
    <property type="project" value="InterPro"/>
</dbReference>
<sequence length="622" mass="68397">MTELRRTYNRKPGKSYGGREYRNGRPVCQGTGGGPSGKRKRPKGSPIFYVCLLLALAVLAAGAFVLFRKFGPGTAWADYKTVYGMGADGTAVFHGGIQTQSAALSRNGKLYLPADAAAETDSKWYFSDEGLLLYSLATETVSIQPGSHTYAVGGQTTDMGYEICFTENGKAYVSVDFMAAFTGVQISSFPSDQESGLPARLYLENDWGTHLKAEASGKTAVRVLAGIKSPILTETEKGSTLYIIDTVDDWTRVRTEDGFVGYLKTKYLKNQQEYQLSSSAALPEYTAVKSDKKISMAWHQVFSAGDNAELSEYLEGTEGITVLSPTWFSVADNSGALNSLADASYVSQAHERGMQVWGLVDDFDSNVDVLTLLSSSAARRTMVDQLMNAVSQYGLDGINVDFESIKQDSAPHFLQFIRELSIACRQAGKVLSIDNYVPSGGRSWYNLKEQGQVADYVVIMGYDEHYKGCCSGTNASLSFSEQGIVNTLRSVPADKVINGLPFFMRVWQETPEENAPADAKLYDDGLSVYEGRYARDSKAVGMDEAQRLLSAHGVTPEWKEKLGQYYGQYEEDGSTWRIWLEDARSIGLKMEKVKQYDIAGAAFWKLGLESSDVWPVIGQYLQ</sequence>
<evidence type="ECO:0000313" key="8">
    <source>
        <dbReference type="Proteomes" id="UP000515823"/>
    </source>
</evidence>
<feature type="region of interest" description="Disordered" evidence="4">
    <location>
        <begin position="1"/>
        <end position="42"/>
    </location>
</feature>
<dbReference type="GO" id="GO:0005975">
    <property type="term" value="P:carbohydrate metabolic process"/>
    <property type="evidence" value="ECO:0007669"/>
    <property type="project" value="InterPro"/>
</dbReference>
<dbReference type="SUPFAM" id="SSF51445">
    <property type="entry name" value="(Trans)glycosidases"/>
    <property type="match status" value="1"/>
</dbReference>
<evidence type="ECO:0000256" key="1">
    <source>
        <dbReference type="ARBA" id="ARBA00022801"/>
    </source>
</evidence>
<evidence type="ECO:0000259" key="6">
    <source>
        <dbReference type="PROSITE" id="PS51910"/>
    </source>
</evidence>
<protein>
    <recommendedName>
        <fullName evidence="6">GH18 domain-containing protein</fullName>
    </recommendedName>
</protein>
<evidence type="ECO:0000256" key="5">
    <source>
        <dbReference type="SAM" id="Phobius"/>
    </source>
</evidence>
<organism evidence="7 8">
    <name type="scientific">Qiania dongpingensis</name>
    <dbReference type="NCBI Taxonomy" id="2763669"/>
    <lineage>
        <taxon>Bacteria</taxon>
        <taxon>Bacillati</taxon>
        <taxon>Bacillota</taxon>
        <taxon>Clostridia</taxon>
        <taxon>Lachnospirales</taxon>
        <taxon>Lachnospiraceae</taxon>
        <taxon>Qiania</taxon>
    </lineage>
</organism>
<dbReference type="GO" id="GO:0004553">
    <property type="term" value="F:hydrolase activity, hydrolyzing O-glycosyl compounds"/>
    <property type="evidence" value="ECO:0007669"/>
    <property type="project" value="InterPro"/>
</dbReference>
<dbReference type="InterPro" id="IPR001223">
    <property type="entry name" value="Glyco_hydro18_cat"/>
</dbReference>
<evidence type="ECO:0000313" key="7">
    <source>
        <dbReference type="EMBL" id="QNM04658.1"/>
    </source>
</evidence>
<name>A0A7G9G1H6_9FIRM</name>
<dbReference type="PROSITE" id="PS51910">
    <property type="entry name" value="GH18_2"/>
    <property type="match status" value="1"/>
</dbReference>
<proteinExistence type="predicted"/>
<dbReference type="AlphaFoldDB" id="A0A7G9G1H6"/>
<dbReference type="KEGG" id="qdo:H9Q78_09295"/>
<keyword evidence="5" id="KW-0472">Membrane</keyword>
<keyword evidence="5" id="KW-0812">Transmembrane</keyword>
<feature type="domain" description="GH18" evidence="6">
    <location>
        <begin position="292"/>
        <end position="622"/>
    </location>
</feature>
<dbReference type="PANTHER" id="PTHR46066:SF2">
    <property type="entry name" value="CHITINASE DOMAIN-CONTAINING PROTEIN 1"/>
    <property type="match status" value="1"/>
</dbReference>